<evidence type="ECO:0000313" key="2">
    <source>
        <dbReference type="Proteomes" id="UP001204643"/>
    </source>
</evidence>
<dbReference type="GO" id="GO:0016020">
    <property type="term" value="C:membrane"/>
    <property type="evidence" value="ECO:0007669"/>
    <property type="project" value="InterPro"/>
</dbReference>
<evidence type="ECO:0000313" key="1">
    <source>
        <dbReference type="EMBL" id="MCQ6289199.1"/>
    </source>
</evidence>
<dbReference type="Gene3D" id="1.20.1170.10">
    <property type="match status" value="1"/>
</dbReference>
<dbReference type="Pfam" id="PF05791">
    <property type="entry name" value="Bacillus_HBL"/>
    <property type="match status" value="1"/>
</dbReference>
<proteinExistence type="predicted"/>
<dbReference type="SUPFAM" id="SSF58100">
    <property type="entry name" value="Bacterial hemolysins"/>
    <property type="match status" value="1"/>
</dbReference>
<organism evidence="1 2">
    <name type="scientific">Bacillus cereus</name>
    <dbReference type="NCBI Taxonomy" id="1396"/>
    <lineage>
        <taxon>Bacteria</taxon>
        <taxon>Bacillati</taxon>
        <taxon>Bacillota</taxon>
        <taxon>Bacilli</taxon>
        <taxon>Bacillales</taxon>
        <taxon>Bacillaceae</taxon>
        <taxon>Bacillus</taxon>
        <taxon>Bacillus cereus group</taxon>
    </lineage>
</organism>
<name>A0AAW5L913_BACCE</name>
<dbReference type="PANTHER" id="PTHR38443:SF2">
    <property type="entry name" value="NON-HEMOLYTIC ENTEROTOXIN LYTIC COMPONENT L1"/>
    <property type="match status" value="1"/>
</dbReference>
<feature type="non-terminal residue" evidence="1">
    <location>
        <position position="1"/>
    </location>
</feature>
<dbReference type="InterPro" id="IPR052785">
    <property type="entry name" value="Enterotoxin_cmpnt"/>
</dbReference>
<dbReference type="PANTHER" id="PTHR38443">
    <property type="match status" value="1"/>
</dbReference>
<comment type="caution">
    <text evidence="1">The sequence shown here is derived from an EMBL/GenBank/DDBJ whole genome shotgun (WGS) entry which is preliminary data.</text>
</comment>
<dbReference type="EMBL" id="JANHEB010000166">
    <property type="protein sequence ID" value="MCQ6289199.1"/>
    <property type="molecule type" value="Genomic_DNA"/>
</dbReference>
<protein>
    <submittedName>
        <fullName evidence="1">Alpha-helical pore-forming toxin family protein</fullName>
    </submittedName>
</protein>
<accession>A0AAW5L913</accession>
<dbReference type="Proteomes" id="UP001204643">
    <property type="component" value="Unassembled WGS sequence"/>
</dbReference>
<sequence>QQYRYDKLRKALPTIGANWIKVQADALALRTQGALVLKNQSSLQKAHKTLQTDTSAFLNHTSPSMIQLNQNIIDFVNYFEANYDLLSTLAQLKNPEDKEGLLKRIEKLNTVLDGKIQSFESIKKTVNTSAVQLEFSADTLKNEIKTVMDTLDDSDSSITQLTTDIENIQKQMKVSRDKLASVAVQMAVDSLLFGAQVGIAVSQLPLINEDVEDSIINGSAILEGGKVVMPLITGITATMEKNNAVVATENANFIKSHGDLMKKLKALNTKKAEGAALQIVHGQAENVAATVALMDNSLSAYEGGLLELKDALATLKYNIENNNKNEISNNLKAFKTTTDSLRVVTKQHQDNYSIQIQHR</sequence>
<reference evidence="1" key="1">
    <citation type="submission" date="2022-07" db="EMBL/GenBank/DDBJ databases">
        <title>Identification and characterization of Bacillus thuringiensis and other Bacillus cereus group isolates from spinach by whole genome sequencing.</title>
        <authorList>
            <person name="Zao X."/>
            <person name="Zervas A."/>
            <person name="Hendriks M."/>
            <person name="Rajkovic A."/>
            <person name="Van Overbeek L."/>
            <person name="Hendriksen N.B."/>
            <person name="Uyttendaele M."/>
        </authorList>
    </citation>
    <scope>NUCLEOTIDE SEQUENCE</scope>
    <source>
        <strain evidence="1">781001F-1</strain>
    </source>
</reference>
<dbReference type="RefSeq" id="WP_256425599.1">
    <property type="nucleotide sequence ID" value="NZ_JANHEB010000166.1"/>
</dbReference>
<dbReference type="InterPro" id="IPR008414">
    <property type="entry name" value="HBL"/>
</dbReference>
<dbReference type="AlphaFoldDB" id="A0AAW5L913"/>
<gene>
    <name evidence="1" type="ORF">NPM19_32080</name>
</gene>